<evidence type="ECO:0000313" key="1">
    <source>
        <dbReference type="EMBL" id="CAD8106218.1"/>
    </source>
</evidence>
<dbReference type="EMBL" id="CAJJDM010000133">
    <property type="protein sequence ID" value="CAD8106218.1"/>
    <property type="molecule type" value="Genomic_DNA"/>
</dbReference>
<comment type="caution">
    <text evidence="1">The sequence shown here is derived from an EMBL/GenBank/DDBJ whole genome shotgun (WGS) entry which is preliminary data.</text>
</comment>
<sequence>MRNYHHQSYNNLVTPCIYKYRKRYIVSLIEISTLQLIQCVQTIQIQQIGSRYLNLRIQVNIKIMQQISHDLKNSIFIVQSMITLILDYLFELSEMETNLVAFLKIQSLLQRWVQKIFKFYNNLIKKLKLTRLILCLIQDFQVYFKSDKKKELIIRYFFQLNSLSLNNDPLNIKQINQFQFLMQQNQIKRNNIITFFDDLSKFLYIFLKCQGVNLNQQISSRFQYSIYRSIKVDFLYSF</sequence>
<dbReference type="AlphaFoldDB" id="A0A8S1PUE3"/>
<keyword evidence="2" id="KW-1185">Reference proteome</keyword>
<proteinExistence type="predicted"/>
<organism evidence="1 2">
    <name type="scientific">Paramecium primaurelia</name>
    <dbReference type="NCBI Taxonomy" id="5886"/>
    <lineage>
        <taxon>Eukaryota</taxon>
        <taxon>Sar</taxon>
        <taxon>Alveolata</taxon>
        <taxon>Ciliophora</taxon>
        <taxon>Intramacronucleata</taxon>
        <taxon>Oligohymenophorea</taxon>
        <taxon>Peniculida</taxon>
        <taxon>Parameciidae</taxon>
        <taxon>Paramecium</taxon>
    </lineage>
</organism>
<accession>A0A8S1PUE3</accession>
<dbReference type="Proteomes" id="UP000688137">
    <property type="component" value="Unassembled WGS sequence"/>
</dbReference>
<gene>
    <name evidence="1" type="ORF">PPRIM_AZ9-3.1.T1300011</name>
</gene>
<protein>
    <submittedName>
        <fullName evidence="1">Uncharacterized protein</fullName>
    </submittedName>
</protein>
<name>A0A8S1PUE3_PARPR</name>
<reference evidence="1" key="1">
    <citation type="submission" date="2021-01" db="EMBL/GenBank/DDBJ databases">
        <authorList>
            <consortium name="Genoscope - CEA"/>
            <person name="William W."/>
        </authorList>
    </citation>
    <scope>NUCLEOTIDE SEQUENCE</scope>
</reference>
<evidence type="ECO:0000313" key="2">
    <source>
        <dbReference type="Proteomes" id="UP000688137"/>
    </source>
</evidence>